<feature type="region of interest" description="Disordered" evidence="1">
    <location>
        <begin position="503"/>
        <end position="547"/>
    </location>
</feature>
<gene>
    <name evidence="2" type="ORF">TWF970_007254</name>
</gene>
<evidence type="ECO:0000256" key="1">
    <source>
        <dbReference type="SAM" id="MobiDB-lite"/>
    </source>
</evidence>
<evidence type="ECO:0000313" key="2">
    <source>
        <dbReference type="EMBL" id="KAF3287533.1"/>
    </source>
</evidence>
<evidence type="ECO:0000313" key="3">
    <source>
        <dbReference type="Proteomes" id="UP000474640"/>
    </source>
</evidence>
<feature type="compositionally biased region" description="Polar residues" evidence="1">
    <location>
        <begin position="372"/>
        <end position="389"/>
    </location>
</feature>
<name>A0A7C8VWZ1_ORBOL</name>
<proteinExistence type="predicted"/>
<feature type="region of interest" description="Disordered" evidence="1">
    <location>
        <begin position="273"/>
        <end position="410"/>
    </location>
</feature>
<reference evidence="2 3" key="1">
    <citation type="submission" date="2020-01" db="EMBL/GenBank/DDBJ databases">
        <authorList>
            <person name="Palmer J.M."/>
        </authorList>
    </citation>
    <scope>NUCLEOTIDE SEQUENCE [LARGE SCALE GENOMIC DNA]</scope>
    <source>
        <strain evidence="2 3">TWF970</strain>
    </source>
</reference>
<feature type="compositionally biased region" description="Polar residues" evidence="1">
    <location>
        <begin position="346"/>
        <end position="357"/>
    </location>
</feature>
<comment type="caution">
    <text evidence="2">The sequence shown here is derived from an EMBL/GenBank/DDBJ whole genome shotgun (WGS) entry which is preliminary data.</text>
</comment>
<dbReference type="EMBL" id="JAABOJ010000004">
    <property type="protein sequence ID" value="KAF3287533.1"/>
    <property type="molecule type" value="Genomic_DNA"/>
</dbReference>
<feature type="compositionally biased region" description="Acidic residues" evidence="1">
    <location>
        <begin position="326"/>
        <end position="337"/>
    </location>
</feature>
<feature type="compositionally biased region" description="Basic and acidic residues" evidence="1">
    <location>
        <begin position="273"/>
        <end position="284"/>
    </location>
</feature>
<protein>
    <submittedName>
        <fullName evidence="2">Uncharacterized protein</fullName>
    </submittedName>
</protein>
<dbReference type="OrthoDB" id="5344491at2759"/>
<dbReference type="Proteomes" id="UP000474640">
    <property type="component" value="Unassembled WGS sequence"/>
</dbReference>
<feature type="compositionally biased region" description="Low complexity" evidence="1">
    <location>
        <begin position="304"/>
        <end position="325"/>
    </location>
</feature>
<dbReference type="AlphaFoldDB" id="A0A7C8VWZ1"/>
<organism evidence="2 3">
    <name type="scientific">Orbilia oligospora</name>
    <name type="common">Nematode-trapping fungus</name>
    <name type="synonym">Arthrobotrys oligospora</name>
    <dbReference type="NCBI Taxonomy" id="2813651"/>
    <lineage>
        <taxon>Eukaryota</taxon>
        <taxon>Fungi</taxon>
        <taxon>Dikarya</taxon>
        <taxon>Ascomycota</taxon>
        <taxon>Pezizomycotina</taxon>
        <taxon>Orbiliomycetes</taxon>
        <taxon>Orbiliales</taxon>
        <taxon>Orbiliaceae</taxon>
        <taxon>Orbilia</taxon>
    </lineage>
</organism>
<sequence>MDVRPILKSYENQKTAGRGQAVLPTDSAHGDVSRRKPEHNTRPQYLYYGNIHNRTCAENPAVYLLAPEAVKLQKGCRRHPGYLPVQPNQSSQAPAHCLLSKTPVKNIQYPLANHRAMSKLSDEECTEQLWRTHLRQQSLNRMPNRYVDGGYDPRGNGPAAGFDLNAEHAQLPSRLAAFSIAGSGIHGRYDPGGVPPDSNRALRIQLPHNRAHGRGFTPVPRDPQVEQHTFGTTAAASFNLSPNVTLTSMNTTPKQSLNEEIKDLQQQQALDELDKIERGKDSRGRYRTYQGEGYKPPFPTPNYSPLSSSKSSISSMSELSSAASEESSDEESDGESNEESRRINPGLNTSSNESNADISGESARKKHPIVHQFSSEWPNGPASSMTANKSDAKNPFEPIRAGKASRPQETARTARLPAFNLNNIPPIPVACFMASRYRPAATAKTFEAGAPTETPRQEGSNPTPVSELVALTPAPGVAVSVQVSKVGTLTPVSALKGQVPVTPKSRAQGARSFDINTKGIPSQTTTPLAKSSKIPSESTPAQTKGGKVEWWQRWRSSYSGEIQAVATAPSLPPPYPCNVIKPRKGEVWIEDIDKELQPDGGEEPSSRTTEDWEMVEESEIYEQDERDWEAVKELDNDVAGLGGLVPRFHKESYDPRKVSALKTFQIAMGPWIFDEAVPYDNPKVSTARYFGLHPCLSC</sequence>
<feature type="region of interest" description="Disordered" evidence="1">
    <location>
        <begin position="1"/>
        <end position="40"/>
    </location>
</feature>
<accession>A0A7C8VWZ1</accession>
<feature type="compositionally biased region" description="Polar residues" evidence="1">
    <location>
        <begin position="519"/>
        <end position="542"/>
    </location>
</feature>
<feature type="compositionally biased region" description="Basic and acidic residues" evidence="1">
    <location>
        <begin position="28"/>
        <end position="40"/>
    </location>
</feature>